<feature type="compositionally biased region" description="Polar residues" evidence="5">
    <location>
        <begin position="84"/>
        <end position="93"/>
    </location>
</feature>
<dbReference type="Gene3D" id="1.20.1250.20">
    <property type="entry name" value="MFS general substrate transporter like domains"/>
    <property type="match status" value="1"/>
</dbReference>
<feature type="transmembrane region" description="Helical" evidence="6">
    <location>
        <begin position="919"/>
        <end position="939"/>
    </location>
</feature>
<keyword evidence="9" id="KW-1185">Reference proteome</keyword>
<feature type="region of interest" description="Disordered" evidence="5">
    <location>
        <begin position="176"/>
        <end position="202"/>
    </location>
</feature>
<feature type="transmembrane region" description="Helical" evidence="6">
    <location>
        <begin position="621"/>
        <end position="640"/>
    </location>
</feature>
<comment type="caution">
    <text evidence="8">The sequence shown here is derived from an EMBL/GenBank/DDBJ whole genome shotgun (WGS) entry which is preliminary data.</text>
</comment>
<evidence type="ECO:0000256" key="1">
    <source>
        <dbReference type="ARBA" id="ARBA00004141"/>
    </source>
</evidence>
<accession>A0A9W7ARJ2</accession>
<dbReference type="InterPro" id="IPR036259">
    <property type="entry name" value="MFS_trans_sf"/>
</dbReference>
<feature type="region of interest" description="Disordered" evidence="5">
    <location>
        <begin position="464"/>
        <end position="483"/>
    </location>
</feature>
<reference evidence="9" key="1">
    <citation type="journal article" date="2023" name="Commun. Biol.">
        <title>Genome analysis of Parmales, the sister group of diatoms, reveals the evolutionary specialization of diatoms from phago-mixotrophs to photoautotrophs.</title>
        <authorList>
            <person name="Ban H."/>
            <person name="Sato S."/>
            <person name="Yoshikawa S."/>
            <person name="Yamada K."/>
            <person name="Nakamura Y."/>
            <person name="Ichinomiya M."/>
            <person name="Sato N."/>
            <person name="Blanc-Mathieu R."/>
            <person name="Endo H."/>
            <person name="Kuwata A."/>
            <person name="Ogata H."/>
        </authorList>
    </citation>
    <scope>NUCLEOTIDE SEQUENCE [LARGE SCALE GENOMIC DNA]</scope>
    <source>
        <strain evidence="9">NIES 3701</strain>
    </source>
</reference>
<evidence type="ECO:0000259" key="7">
    <source>
        <dbReference type="PROSITE" id="PS51382"/>
    </source>
</evidence>
<feature type="transmembrane region" description="Helical" evidence="6">
    <location>
        <begin position="528"/>
        <end position="548"/>
    </location>
</feature>
<gene>
    <name evidence="8" type="ORF">TrST_g14000</name>
</gene>
<feature type="transmembrane region" description="Helical" evidence="6">
    <location>
        <begin position="733"/>
        <end position="751"/>
    </location>
</feature>
<feature type="compositionally biased region" description="Basic and acidic residues" evidence="5">
    <location>
        <begin position="46"/>
        <end position="57"/>
    </location>
</feature>
<dbReference type="PANTHER" id="PTHR23510">
    <property type="entry name" value="INNER MEMBRANE TRANSPORT PROTEIN YAJR"/>
    <property type="match status" value="1"/>
</dbReference>
<feature type="region of interest" description="Disordered" evidence="5">
    <location>
        <begin position="46"/>
        <end position="139"/>
    </location>
</feature>
<dbReference type="InterPro" id="IPR004331">
    <property type="entry name" value="SPX_dom"/>
</dbReference>
<feature type="compositionally biased region" description="Low complexity" evidence="5">
    <location>
        <begin position="101"/>
        <end position="126"/>
    </location>
</feature>
<evidence type="ECO:0000313" key="9">
    <source>
        <dbReference type="Proteomes" id="UP001165085"/>
    </source>
</evidence>
<dbReference type="Proteomes" id="UP001165085">
    <property type="component" value="Unassembled WGS sequence"/>
</dbReference>
<feature type="transmembrane region" description="Helical" evidence="6">
    <location>
        <begin position="492"/>
        <end position="512"/>
    </location>
</feature>
<evidence type="ECO:0000313" key="8">
    <source>
        <dbReference type="EMBL" id="GMH74212.1"/>
    </source>
</evidence>
<dbReference type="PANTHER" id="PTHR23510:SF64">
    <property type="entry name" value="INNER MEMBRANE TRANSPORT PROTEIN YAJR"/>
    <property type="match status" value="1"/>
</dbReference>
<dbReference type="OrthoDB" id="5588846at2759"/>
<dbReference type="Pfam" id="PF07690">
    <property type="entry name" value="MFS_1"/>
    <property type="match status" value="1"/>
</dbReference>
<feature type="transmembrane region" description="Helical" evidence="6">
    <location>
        <begin position="660"/>
        <end position="682"/>
    </location>
</feature>
<dbReference type="PROSITE" id="PS51382">
    <property type="entry name" value="SPX"/>
    <property type="match status" value="1"/>
</dbReference>
<evidence type="ECO:0000256" key="5">
    <source>
        <dbReference type="SAM" id="MobiDB-lite"/>
    </source>
</evidence>
<evidence type="ECO:0000256" key="3">
    <source>
        <dbReference type="ARBA" id="ARBA00022989"/>
    </source>
</evidence>
<keyword evidence="2 6" id="KW-0812">Transmembrane</keyword>
<evidence type="ECO:0000256" key="6">
    <source>
        <dbReference type="SAM" id="Phobius"/>
    </source>
</evidence>
<feature type="transmembrane region" description="Helical" evidence="6">
    <location>
        <begin position="774"/>
        <end position="795"/>
    </location>
</feature>
<keyword evidence="4 6" id="KW-0472">Membrane</keyword>
<dbReference type="InterPro" id="IPR011701">
    <property type="entry name" value="MFS"/>
</dbReference>
<dbReference type="SUPFAM" id="SSF103473">
    <property type="entry name" value="MFS general substrate transporter"/>
    <property type="match status" value="1"/>
</dbReference>
<sequence>MVGFSRSLSEIASHNDYPVDAYLDYNALKLLIKSFNDRRKKVKEWRLRSKREQEMRRGGGSGRQGRSSSRKKTFRGEDYRDTYRSASGGSYQERSPIYSISSASQNRLSRLRSSSGDDLDASSSDSTPPTHNTAIATTSNLSDTAPLLPTYSSVSSTQVAPAHVSNSVSVPGNLSSYGSTSAPKVPSVAATPPPPKSWLDPSRMRSLEEDEFVKALDMQVENVALFYMEELGRISKGLRAMHGEFEVTFDALKVKEEVQDLIEFVGINLTGLRKILKKFDKDQNAAMLEDDTSLTSISREGGEENLLLTSGLTMRYLRKKLKGGAGLGTDLGLGAGGSGDTASKHLLVLCSHYGMLSVISSLKDSVRRCGEEGVNIGELEEATDRLAKWNLHNLPAMLQYNANKGSIASGLNHYLAMGGGGDLEMEKAIVTRREGDEEGDERGGEVGFIRRAIERKRKLAAGWGGGEGGGSGEAAAAIEAEKEKKRRDKEQVTSLVLNLFSTFLYMTNYYVVGPTSSKYMTKLGGHEAWAGFLIGMTPWAAMFSAVLYSVWTNTGFRRPLIFSAAMLATGNLLYASALRYNSVLFVLVGRAMTGLGGPRGINRRYIADTSSVESRTSVSAAFVACGALGMAVGPGLAVFLEHFDFTTSLPVYGEVHFNGMTGPGYVMSFVWLIYAVVLLAAFKEPQRIDYKAAAAIELGDGLVSPVKGKGAEQQQSQNTVVLFFRSMKTAFKLMNTPVVVCLALLFINKFIAEETMSSAPMITKYRYGWNVSDVGSLSVGIGLLVVPLTVAVGSLARSYEDKDLLKYLMSLAIFGVILLIDFSAFWENEKHVEHLSPLRRELVWFFQPGPIKYVLGNVIVFAGLQASESVTMSLLSKVVSPRLAAGTFNSGLLATEIGTFGRALGDTYISVAGMLSMEWMLNLLFVPAFSMLTFCIVLIERHHKSLDI</sequence>
<feature type="transmembrane region" description="Helical" evidence="6">
    <location>
        <begin position="807"/>
        <end position="826"/>
    </location>
</feature>
<comment type="subcellular location">
    <subcellularLocation>
        <location evidence="1">Membrane</location>
        <topology evidence="1">Multi-pass membrane protein</topology>
    </subcellularLocation>
</comment>
<dbReference type="EMBL" id="BRXY01000177">
    <property type="protein sequence ID" value="GMH74212.1"/>
    <property type="molecule type" value="Genomic_DNA"/>
</dbReference>
<evidence type="ECO:0000256" key="4">
    <source>
        <dbReference type="ARBA" id="ARBA00023136"/>
    </source>
</evidence>
<dbReference type="Pfam" id="PF03105">
    <property type="entry name" value="SPX"/>
    <property type="match status" value="1"/>
</dbReference>
<evidence type="ECO:0000256" key="2">
    <source>
        <dbReference type="ARBA" id="ARBA00022692"/>
    </source>
</evidence>
<organism evidence="8 9">
    <name type="scientific">Triparma strigata</name>
    <dbReference type="NCBI Taxonomy" id="1606541"/>
    <lineage>
        <taxon>Eukaryota</taxon>
        <taxon>Sar</taxon>
        <taxon>Stramenopiles</taxon>
        <taxon>Ochrophyta</taxon>
        <taxon>Bolidophyceae</taxon>
        <taxon>Parmales</taxon>
        <taxon>Triparmaceae</taxon>
        <taxon>Triparma</taxon>
    </lineage>
</organism>
<dbReference type="InterPro" id="IPR051068">
    <property type="entry name" value="MFS_Domain-Containing_Protein"/>
</dbReference>
<keyword evidence="3 6" id="KW-1133">Transmembrane helix</keyword>
<proteinExistence type="predicted"/>
<dbReference type="GO" id="GO:0016020">
    <property type="term" value="C:membrane"/>
    <property type="evidence" value="ECO:0007669"/>
    <property type="project" value="UniProtKB-SubCell"/>
</dbReference>
<feature type="domain" description="SPX" evidence="7">
    <location>
        <begin position="2"/>
        <end position="293"/>
    </location>
</feature>
<dbReference type="AlphaFoldDB" id="A0A9W7ARJ2"/>
<feature type="compositionally biased region" description="Basic and acidic residues" evidence="5">
    <location>
        <begin position="74"/>
        <end position="83"/>
    </location>
</feature>
<protein>
    <recommendedName>
        <fullName evidence="7">SPX domain-containing protein</fullName>
    </recommendedName>
</protein>
<name>A0A9W7ARJ2_9STRA</name>
<dbReference type="GO" id="GO:0022857">
    <property type="term" value="F:transmembrane transporter activity"/>
    <property type="evidence" value="ECO:0007669"/>
    <property type="project" value="InterPro"/>
</dbReference>
<feature type="compositionally biased region" description="Polar residues" evidence="5">
    <location>
        <begin position="127"/>
        <end position="139"/>
    </location>
</feature>